<proteinExistence type="predicted"/>
<organism evidence="2 3">
    <name type="scientific">Mya arenaria</name>
    <name type="common">Soft-shell clam</name>
    <dbReference type="NCBI Taxonomy" id="6604"/>
    <lineage>
        <taxon>Eukaryota</taxon>
        <taxon>Metazoa</taxon>
        <taxon>Spiralia</taxon>
        <taxon>Lophotrochozoa</taxon>
        <taxon>Mollusca</taxon>
        <taxon>Bivalvia</taxon>
        <taxon>Autobranchia</taxon>
        <taxon>Heteroconchia</taxon>
        <taxon>Euheterodonta</taxon>
        <taxon>Imparidentia</taxon>
        <taxon>Neoheterodontei</taxon>
        <taxon>Myida</taxon>
        <taxon>Myoidea</taxon>
        <taxon>Myidae</taxon>
        <taxon>Mya</taxon>
    </lineage>
</organism>
<feature type="coiled-coil region" evidence="1">
    <location>
        <begin position="116"/>
        <end position="150"/>
    </location>
</feature>
<protein>
    <submittedName>
        <fullName evidence="2">Uncharacterized protein</fullName>
    </submittedName>
</protein>
<name>A0ABY7G6Y6_MYAAR</name>
<accession>A0ABY7G6Y6</accession>
<keyword evidence="1" id="KW-0175">Coiled coil</keyword>
<dbReference type="Proteomes" id="UP001164746">
    <property type="component" value="Chromosome 16"/>
</dbReference>
<evidence type="ECO:0000313" key="3">
    <source>
        <dbReference type="Proteomes" id="UP001164746"/>
    </source>
</evidence>
<gene>
    <name evidence="2" type="ORF">MAR_003478</name>
</gene>
<evidence type="ECO:0000256" key="1">
    <source>
        <dbReference type="SAM" id="Coils"/>
    </source>
</evidence>
<keyword evidence="3" id="KW-1185">Reference proteome</keyword>
<reference evidence="2" key="1">
    <citation type="submission" date="2022-11" db="EMBL/GenBank/DDBJ databases">
        <title>Centuries of genome instability and evolution in soft-shell clam transmissible cancer (bioRxiv).</title>
        <authorList>
            <person name="Hart S.F.M."/>
            <person name="Yonemitsu M.A."/>
            <person name="Giersch R.M."/>
            <person name="Beal B.F."/>
            <person name="Arriagada G."/>
            <person name="Davis B.W."/>
            <person name="Ostrander E.A."/>
            <person name="Goff S.P."/>
            <person name="Metzger M.J."/>
        </authorList>
    </citation>
    <scope>NUCLEOTIDE SEQUENCE</scope>
    <source>
        <strain evidence="2">MELC-2E11</strain>
        <tissue evidence="2">Siphon/mantle</tissue>
    </source>
</reference>
<dbReference type="EMBL" id="CP111027">
    <property type="protein sequence ID" value="WAR29910.1"/>
    <property type="molecule type" value="Genomic_DNA"/>
</dbReference>
<sequence>MKWCLIEGENSEKQQVWRSVFKRNMSEDQTSKIGLLEIWEKYSQPAAVRKNQEEFEVLRSSPESCLRVKMFRLSQKCQKLRKQKRDGELRSILQSGFHALEKKITEDVTLADKSQLRQVQDAARKVVQENHKLKREIEHVEDTNENLSFQIEHYGKNLTFR</sequence>
<evidence type="ECO:0000313" key="2">
    <source>
        <dbReference type="EMBL" id="WAR29910.1"/>
    </source>
</evidence>